<keyword evidence="3" id="KW-1185">Reference proteome</keyword>
<evidence type="ECO:0000313" key="2">
    <source>
        <dbReference type="EMBL" id="KAA1421703.1"/>
    </source>
</evidence>
<dbReference type="GO" id="GO:0016746">
    <property type="term" value="F:acyltransferase activity"/>
    <property type="evidence" value="ECO:0007669"/>
    <property type="project" value="UniProtKB-KW"/>
</dbReference>
<dbReference type="Proteomes" id="UP000325003">
    <property type="component" value="Unassembled WGS sequence"/>
</dbReference>
<dbReference type="AlphaFoldDB" id="A0A5B1LMD2"/>
<name>A0A5B1LMD2_9ACTN</name>
<keyword evidence="2" id="KW-0808">Transferase</keyword>
<dbReference type="Pfam" id="PF01553">
    <property type="entry name" value="Acyltransferase"/>
    <property type="match status" value="1"/>
</dbReference>
<dbReference type="GO" id="GO:0016020">
    <property type="term" value="C:membrane"/>
    <property type="evidence" value="ECO:0007669"/>
    <property type="project" value="TreeGrafter"/>
</dbReference>
<dbReference type="PANTHER" id="PTHR22753:SF14">
    <property type="entry name" value="MONOACYLGLYCEROL_DIACYLGLYCEROL O-ACYLTRANSFERASE"/>
    <property type="match status" value="1"/>
</dbReference>
<sequence>MSDESLLDERDPAYVAKVMPMIKLAMKGYFRSEVRGMDNVPDGGALMVGNHSGGLYAMDVPIIAVAFADAFGPERPLYTLAHDMLFTGLAGPIFRKLGFVPADRESAHEVLASGAVTIVFPGGDYDTFRPTLKANVIDFEGRKGYVRSALAAGVPIVPVVSIGGQEQQFHLTRGQWLGRLSPLRKVMRTDLLPITFGFPFGLTAAGVGNIPLPTKIVTQVLEPIDPAALSAELGSDPDVDVIAAIDEIVRARMQEALDQLARDRRFPVLG</sequence>
<dbReference type="CDD" id="cd07987">
    <property type="entry name" value="LPLAT_MGAT-like"/>
    <property type="match status" value="1"/>
</dbReference>
<protein>
    <submittedName>
        <fullName evidence="2">Acyltransferase family protein</fullName>
    </submittedName>
</protein>
<accession>A0A5B1LMD2</accession>
<proteinExistence type="predicted"/>
<gene>
    <name evidence="2" type="ORF">F0U44_05365</name>
</gene>
<comment type="caution">
    <text evidence="2">The sequence shown here is derived from an EMBL/GenBank/DDBJ whole genome shotgun (WGS) entry which is preliminary data.</text>
</comment>
<reference evidence="2 3" key="1">
    <citation type="submission" date="2019-09" db="EMBL/GenBank/DDBJ databases">
        <title>Nocardioides panacisoli sp. nov., isolated from the soil of a ginseng field.</title>
        <authorList>
            <person name="Cho C."/>
        </authorList>
    </citation>
    <scope>NUCLEOTIDE SEQUENCE [LARGE SCALE GENOMIC DNA]</scope>
    <source>
        <strain evidence="2 3">BN130099</strain>
    </source>
</reference>
<dbReference type="EMBL" id="VUJV01000001">
    <property type="protein sequence ID" value="KAA1421703.1"/>
    <property type="molecule type" value="Genomic_DNA"/>
</dbReference>
<keyword evidence="2" id="KW-0012">Acyltransferase</keyword>
<organism evidence="2 3">
    <name type="scientific">Nocardioides humilatus</name>
    <dbReference type="NCBI Taxonomy" id="2607660"/>
    <lineage>
        <taxon>Bacteria</taxon>
        <taxon>Bacillati</taxon>
        <taxon>Actinomycetota</taxon>
        <taxon>Actinomycetes</taxon>
        <taxon>Propionibacteriales</taxon>
        <taxon>Nocardioidaceae</taxon>
        <taxon>Nocardioides</taxon>
    </lineage>
</organism>
<dbReference type="SUPFAM" id="SSF69593">
    <property type="entry name" value="Glycerol-3-phosphate (1)-acyltransferase"/>
    <property type="match status" value="1"/>
</dbReference>
<evidence type="ECO:0000259" key="1">
    <source>
        <dbReference type="SMART" id="SM00563"/>
    </source>
</evidence>
<evidence type="ECO:0000313" key="3">
    <source>
        <dbReference type="Proteomes" id="UP000325003"/>
    </source>
</evidence>
<dbReference type="PIRSF" id="PIRSF016753">
    <property type="entry name" value="P_lipid/glycerol_ac_tran_prd"/>
    <property type="match status" value="1"/>
</dbReference>
<reference evidence="2 3" key="2">
    <citation type="submission" date="2019-09" db="EMBL/GenBank/DDBJ databases">
        <authorList>
            <person name="Jin C."/>
        </authorList>
    </citation>
    <scope>NUCLEOTIDE SEQUENCE [LARGE SCALE GENOMIC DNA]</scope>
    <source>
        <strain evidence="2 3">BN130099</strain>
    </source>
</reference>
<dbReference type="InterPro" id="IPR016676">
    <property type="entry name" value="P_lipid/glycerol_AcTrfase_prd"/>
</dbReference>
<dbReference type="InterPro" id="IPR002123">
    <property type="entry name" value="Plipid/glycerol_acylTrfase"/>
</dbReference>
<dbReference type="PANTHER" id="PTHR22753">
    <property type="entry name" value="TRANSMEMBRANE PROTEIN 68"/>
    <property type="match status" value="1"/>
</dbReference>
<dbReference type="RefSeq" id="WP_149727164.1">
    <property type="nucleotide sequence ID" value="NZ_VUJV01000001.1"/>
</dbReference>
<dbReference type="SMART" id="SM00563">
    <property type="entry name" value="PlsC"/>
    <property type="match status" value="1"/>
</dbReference>
<feature type="domain" description="Phospholipid/glycerol acyltransferase" evidence="1">
    <location>
        <begin position="45"/>
        <end position="164"/>
    </location>
</feature>